<keyword evidence="3" id="KW-0132">Cell division</keyword>
<dbReference type="InParanoid" id="A0A6L2PBZ1"/>
<dbReference type="Proteomes" id="UP000502823">
    <property type="component" value="Unassembled WGS sequence"/>
</dbReference>
<dbReference type="InterPro" id="IPR016024">
    <property type="entry name" value="ARM-type_fold"/>
</dbReference>
<sequence>MIRGTEVMQNVQSQVKWRECCVMMAGVTNVCDKLCGLAEMEQDDSSTDAAGDEIVFRCCERLPTLLMRKKWQEIGYALSAVSEALLEPLNRERLPLWVLESLGKILHVSVAEFKVGITLDVATAVTETFRALRNGCVGQPDIQKAVTEKTVAVDETCNILKTSMLEGGPHCVTCLQVGVQFLGNLVVNNKETQTVVWNKCSEVLVDLLKYEDKKVANYSSMVIYNIALGCPVIRSVVADYDGILELLIDNAMKDSEFALFTVELLLSDTGYLPKVYEKVDAMGRHFILESVQSIVSTDETCIPVTSVMFLVKRFKDCSDCILKTCEKYVEALEPIEVSKLLQLLASASANSKYQSELQLDSALLITCSMLLKSIHSLGKMGENNFSAVQKLADLSVSTQCGDIHDHPAFGFKSCLVQIVGNLCWRHPENQNQVRELDCIPVLLDCCNIDARNP</sequence>
<dbReference type="AlphaFoldDB" id="A0A6L2PBZ1"/>
<dbReference type="GO" id="GO:0051301">
    <property type="term" value="P:cell division"/>
    <property type="evidence" value="ECO:0007669"/>
    <property type="project" value="UniProtKB-KW"/>
</dbReference>
<dbReference type="PANTHER" id="PTHR13255:SF0">
    <property type="entry name" value="ATAXIN-10"/>
    <property type="match status" value="1"/>
</dbReference>
<dbReference type="InterPro" id="IPR051374">
    <property type="entry name" value="Ataxin-10/CTR86_families"/>
</dbReference>
<dbReference type="Gene3D" id="1.25.10.10">
    <property type="entry name" value="Leucine-rich Repeat Variant"/>
    <property type="match status" value="1"/>
</dbReference>
<accession>A0A6L2PBZ1</accession>
<comment type="function">
    <text evidence="5">May play a role in the regulation of cytokinesis. May play a role in signaling by stimulating protein glycosylation. Induces neuritogenesis by activating the Ras-MAP kinase pathway and is necessary for the survival of cerebellar neurons. Does not appear to play a major role in ciliogenesis.</text>
</comment>
<proteinExistence type="inferred from homology"/>
<dbReference type="GO" id="GO:0005829">
    <property type="term" value="C:cytosol"/>
    <property type="evidence" value="ECO:0007669"/>
    <property type="project" value="TreeGrafter"/>
</dbReference>
<dbReference type="EMBL" id="BLKM01000194">
    <property type="protein sequence ID" value="GFG30049.1"/>
    <property type="molecule type" value="Genomic_DNA"/>
</dbReference>
<dbReference type="FunCoup" id="A0A6L2PBZ1">
    <property type="interactions" value="938"/>
</dbReference>
<keyword evidence="8" id="KW-1185">Reference proteome</keyword>
<dbReference type="SUPFAM" id="SSF48371">
    <property type="entry name" value="ARM repeat"/>
    <property type="match status" value="1"/>
</dbReference>
<organism evidence="7 8">
    <name type="scientific">Coptotermes formosanus</name>
    <name type="common">Formosan subterranean termite</name>
    <dbReference type="NCBI Taxonomy" id="36987"/>
    <lineage>
        <taxon>Eukaryota</taxon>
        <taxon>Metazoa</taxon>
        <taxon>Ecdysozoa</taxon>
        <taxon>Arthropoda</taxon>
        <taxon>Hexapoda</taxon>
        <taxon>Insecta</taxon>
        <taxon>Pterygota</taxon>
        <taxon>Neoptera</taxon>
        <taxon>Polyneoptera</taxon>
        <taxon>Dictyoptera</taxon>
        <taxon>Blattodea</taxon>
        <taxon>Blattoidea</taxon>
        <taxon>Termitoidae</taxon>
        <taxon>Rhinotermitidae</taxon>
        <taxon>Coptotermes</taxon>
    </lineage>
</organism>
<dbReference type="PANTHER" id="PTHR13255">
    <property type="entry name" value="ATAXIN-10"/>
    <property type="match status" value="1"/>
</dbReference>
<evidence type="ECO:0000256" key="5">
    <source>
        <dbReference type="ARBA" id="ARBA00045173"/>
    </source>
</evidence>
<comment type="caution">
    <text evidence="7">The sequence shown here is derived from an EMBL/GenBank/DDBJ whole genome shotgun (WGS) entry which is preliminary data.</text>
</comment>
<dbReference type="GO" id="GO:0031175">
    <property type="term" value="P:neuron projection development"/>
    <property type="evidence" value="ECO:0007669"/>
    <property type="project" value="TreeGrafter"/>
</dbReference>
<evidence type="ECO:0000256" key="2">
    <source>
        <dbReference type="ARBA" id="ARBA00018804"/>
    </source>
</evidence>
<keyword evidence="4" id="KW-0131">Cell cycle</keyword>
<protein>
    <recommendedName>
        <fullName evidence="2">Ataxin-10</fullName>
    </recommendedName>
</protein>
<evidence type="ECO:0000256" key="3">
    <source>
        <dbReference type="ARBA" id="ARBA00022618"/>
    </source>
</evidence>
<evidence type="ECO:0000313" key="8">
    <source>
        <dbReference type="Proteomes" id="UP000502823"/>
    </source>
</evidence>
<dbReference type="Pfam" id="PF09759">
    <property type="entry name" value="Atx10homo_assoc"/>
    <property type="match status" value="1"/>
</dbReference>
<dbReference type="OrthoDB" id="379794at2759"/>
<dbReference type="InterPro" id="IPR011989">
    <property type="entry name" value="ARM-like"/>
</dbReference>
<name>A0A6L2PBZ1_COPFO</name>
<evidence type="ECO:0000256" key="4">
    <source>
        <dbReference type="ARBA" id="ARBA00023306"/>
    </source>
</evidence>
<comment type="similarity">
    <text evidence="1">Belongs to the ataxin-10 family.</text>
</comment>
<evidence type="ECO:0000256" key="1">
    <source>
        <dbReference type="ARBA" id="ARBA00008384"/>
    </source>
</evidence>
<feature type="domain" description="Ataxin-10" evidence="6">
    <location>
        <begin position="411"/>
        <end position="453"/>
    </location>
</feature>
<gene>
    <name evidence="7" type="ORF">Cfor_01971</name>
</gene>
<evidence type="ECO:0000259" key="6">
    <source>
        <dbReference type="Pfam" id="PF09759"/>
    </source>
</evidence>
<evidence type="ECO:0000313" key="7">
    <source>
        <dbReference type="EMBL" id="GFG30049.1"/>
    </source>
</evidence>
<feature type="non-terminal residue" evidence="7">
    <location>
        <position position="453"/>
    </location>
</feature>
<dbReference type="InterPro" id="IPR019156">
    <property type="entry name" value="Ataxin-10_domain"/>
</dbReference>
<reference evidence="8" key="1">
    <citation type="submission" date="2020-01" db="EMBL/GenBank/DDBJ databases">
        <title>Draft genome sequence of the Termite Coptotermes fromosanus.</title>
        <authorList>
            <person name="Itakura S."/>
            <person name="Yosikawa Y."/>
            <person name="Umezawa K."/>
        </authorList>
    </citation>
    <scope>NUCLEOTIDE SEQUENCE [LARGE SCALE GENOMIC DNA]</scope>
</reference>